<proteinExistence type="predicted"/>
<reference evidence="11 12" key="1">
    <citation type="submission" date="2016-06" db="EMBL/GenBank/DDBJ databases">
        <title>Evolution of pathogenesis and genome organization in the Tremellales.</title>
        <authorList>
            <person name="Cuomo C."/>
            <person name="Litvintseva A."/>
            <person name="Heitman J."/>
            <person name="Chen Y."/>
            <person name="Sun S."/>
            <person name="Springer D."/>
            <person name="Dromer F."/>
            <person name="Young S."/>
            <person name="Zeng Q."/>
            <person name="Chapman S."/>
            <person name="Gujja S."/>
            <person name="Saif S."/>
            <person name="Birren B."/>
        </authorList>
    </citation>
    <scope>NUCLEOTIDE SEQUENCE [LARGE SCALE GENOMIC DNA]</scope>
    <source>
        <strain evidence="11 12">ATCC 28783</strain>
    </source>
</reference>
<feature type="compositionally biased region" description="Low complexity" evidence="10">
    <location>
        <begin position="87"/>
        <end position="98"/>
    </location>
</feature>
<name>A0A4Q1BPM7_TREME</name>
<feature type="compositionally biased region" description="Low complexity" evidence="10">
    <location>
        <begin position="122"/>
        <end position="145"/>
    </location>
</feature>
<dbReference type="GO" id="GO:0000444">
    <property type="term" value="C:MIS12/MIND type complex"/>
    <property type="evidence" value="ECO:0007669"/>
    <property type="project" value="InterPro"/>
</dbReference>
<evidence type="ECO:0000256" key="2">
    <source>
        <dbReference type="ARBA" id="ARBA00004629"/>
    </source>
</evidence>
<dbReference type="PANTHER" id="PTHR15459">
    <property type="entry name" value="POLYAMINE-MODULATED FACTOR 1"/>
    <property type="match status" value="1"/>
</dbReference>
<keyword evidence="12" id="KW-1185">Reference proteome</keyword>
<keyword evidence="7" id="KW-0539">Nucleus</keyword>
<protein>
    <submittedName>
        <fullName evidence="11">Uncharacterized protein</fullName>
    </submittedName>
</protein>
<dbReference type="Proteomes" id="UP000289152">
    <property type="component" value="Unassembled WGS sequence"/>
</dbReference>
<dbReference type="OrthoDB" id="18453at2759"/>
<evidence type="ECO:0000256" key="4">
    <source>
        <dbReference type="ARBA" id="ARBA00022618"/>
    </source>
</evidence>
<dbReference type="EMBL" id="SDIL01000025">
    <property type="protein sequence ID" value="RXK39861.1"/>
    <property type="molecule type" value="Genomic_DNA"/>
</dbReference>
<evidence type="ECO:0000256" key="5">
    <source>
        <dbReference type="ARBA" id="ARBA00022776"/>
    </source>
</evidence>
<dbReference type="GO" id="GO:0007059">
    <property type="term" value="P:chromosome segregation"/>
    <property type="evidence" value="ECO:0007669"/>
    <property type="project" value="TreeGrafter"/>
</dbReference>
<keyword evidence="3" id="KW-0158">Chromosome</keyword>
<evidence type="ECO:0000256" key="10">
    <source>
        <dbReference type="SAM" id="MobiDB-lite"/>
    </source>
</evidence>
<organism evidence="11 12">
    <name type="scientific">Tremella mesenterica</name>
    <name type="common">Jelly fungus</name>
    <dbReference type="NCBI Taxonomy" id="5217"/>
    <lineage>
        <taxon>Eukaryota</taxon>
        <taxon>Fungi</taxon>
        <taxon>Dikarya</taxon>
        <taxon>Basidiomycota</taxon>
        <taxon>Agaricomycotina</taxon>
        <taxon>Tremellomycetes</taxon>
        <taxon>Tremellales</taxon>
        <taxon>Tremellaceae</taxon>
        <taxon>Tremella</taxon>
    </lineage>
</organism>
<keyword evidence="4" id="KW-0132">Cell division</keyword>
<dbReference type="GO" id="GO:0051301">
    <property type="term" value="P:cell division"/>
    <property type="evidence" value="ECO:0007669"/>
    <property type="project" value="UniProtKB-KW"/>
</dbReference>
<gene>
    <name evidence="11" type="ORF">M231_02795</name>
</gene>
<evidence type="ECO:0000256" key="7">
    <source>
        <dbReference type="ARBA" id="ARBA00023242"/>
    </source>
</evidence>
<keyword evidence="8" id="KW-0131">Cell cycle</keyword>
<evidence type="ECO:0000256" key="6">
    <source>
        <dbReference type="ARBA" id="ARBA00022838"/>
    </source>
</evidence>
<comment type="caution">
    <text evidence="11">The sequence shown here is derived from an EMBL/GenBank/DDBJ whole genome shotgun (WGS) entry which is preliminary data.</text>
</comment>
<evidence type="ECO:0000256" key="1">
    <source>
        <dbReference type="ARBA" id="ARBA00004123"/>
    </source>
</evidence>
<evidence type="ECO:0000313" key="11">
    <source>
        <dbReference type="EMBL" id="RXK39861.1"/>
    </source>
</evidence>
<dbReference type="VEuPathDB" id="FungiDB:TREMEDRAFT_65976"/>
<accession>A0A4Q1BPM7</accession>
<dbReference type="PANTHER" id="PTHR15459:SF3">
    <property type="entry name" value="POLYAMINE-MODULATED FACTOR 1"/>
    <property type="match status" value="1"/>
</dbReference>
<dbReference type="InterPro" id="IPR007128">
    <property type="entry name" value="PMF1/Nnf1"/>
</dbReference>
<dbReference type="InParanoid" id="A0A4Q1BPM7"/>
<keyword evidence="9" id="KW-0137">Centromere</keyword>
<evidence type="ECO:0000256" key="3">
    <source>
        <dbReference type="ARBA" id="ARBA00022454"/>
    </source>
</evidence>
<comment type="subcellular location">
    <subcellularLocation>
        <location evidence="2">Chromosome</location>
        <location evidence="2">Centromere</location>
        <location evidence="2">Kinetochore</location>
    </subcellularLocation>
    <subcellularLocation>
        <location evidence="1">Nucleus</location>
    </subcellularLocation>
</comment>
<keyword evidence="6" id="KW-0995">Kinetochore</keyword>
<evidence type="ECO:0000256" key="9">
    <source>
        <dbReference type="ARBA" id="ARBA00023328"/>
    </source>
</evidence>
<dbReference type="GO" id="GO:0005634">
    <property type="term" value="C:nucleus"/>
    <property type="evidence" value="ECO:0007669"/>
    <property type="project" value="UniProtKB-SubCell"/>
</dbReference>
<dbReference type="Pfam" id="PF03980">
    <property type="entry name" value="Nnf1"/>
    <property type="match status" value="1"/>
</dbReference>
<evidence type="ECO:0000313" key="12">
    <source>
        <dbReference type="Proteomes" id="UP000289152"/>
    </source>
</evidence>
<sequence>MGLQRTPPQRVGQPPLTTPAQSESTPLPPQSLHDASQIGRPSDSLGMGDQTLAAALGTGSPSRGFLPKNPRVLRSPVGESQSPLPPTTSHDTSTTPEPLVGGIMEVEDQAMEVDQEEIEDNLQPPTLTPALTTTPSLPLLAAQASGDVETSSSGLHRNPPLLNEAGPSTTPVKSPPRTPASRTLKSSTRRKSLRTPAQVLSEPVRPIPEEPMDETEKYGKRYGMMMYALELAIKNGTQKWSVRDLQQCFPLLAKRMSSSLENVYLGSSRNMREQIENAAKSLLEDYRAAPALQLLDEVVDDAKMHKASGGSSRSDAWRPDISPAALTAATNLPIYDEAYERLRSELLELHADSSQRYRSIQQKRHQLSQVEASLSLGLSELDSALEIFDKSPETRESMASWMELVLGRLD</sequence>
<feature type="compositionally biased region" description="Acidic residues" evidence="10">
    <location>
        <begin position="105"/>
        <end position="120"/>
    </location>
</feature>
<evidence type="ECO:0000256" key="8">
    <source>
        <dbReference type="ARBA" id="ARBA00023306"/>
    </source>
</evidence>
<dbReference type="AlphaFoldDB" id="A0A4Q1BPM7"/>
<feature type="region of interest" description="Disordered" evidence="10">
    <location>
        <begin position="1"/>
        <end position="213"/>
    </location>
</feature>
<keyword evidence="5" id="KW-0498">Mitosis</keyword>